<dbReference type="PANTHER" id="PTHR32120:SF10">
    <property type="entry name" value="SMALL RIBOSOMAL SUBUNIT BIOGENESIS GTPASE RSGA"/>
    <property type="match status" value="1"/>
</dbReference>
<feature type="binding site" evidence="10">
    <location>
        <position position="305"/>
    </location>
    <ligand>
        <name>Zn(2+)</name>
        <dbReference type="ChEBI" id="CHEBI:29105"/>
    </ligand>
</feature>
<dbReference type="InterPro" id="IPR030378">
    <property type="entry name" value="G_CP_dom"/>
</dbReference>
<dbReference type="GO" id="GO:0005737">
    <property type="term" value="C:cytoplasm"/>
    <property type="evidence" value="ECO:0007669"/>
    <property type="project" value="UniProtKB-SubCell"/>
</dbReference>
<dbReference type="EC" id="3.6.1.-" evidence="10"/>
<dbReference type="Proteomes" id="UP000190061">
    <property type="component" value="Unassembled WGS sequence"/>
</dbReference>
<evidence type="ECO:0000256" key="3">
    <source>
        <dbReference type="ARBA" id="ARBA00022723"/>
    </source>
</evidence>
<keyword evidence="2 10" id="KW-0690">Ribosome biogenesis</keyword>
<feature type="region of interest" description="Disordered" evidence="11">
    <location>
        <begin position="346"/>
        <end position="388"/>
    </location>
</feature>
<feature type="binding site" evidence="10">
    <location>
        <position position="311"/>
    </location>
    <ligand>
        <name>Zn(2+)</name>
        <dbReference type="ChEBI" id="CHEBI:29105"/>
    </ligand>
</feature>
<comment type="cofactor">
    <cofactor evidence="10">
        <name>Zn(2+)</name>
        <dbReference type="ChEBI" id="CHEBI:29105"/>
    </cofactor>
    <text evidence="10">Binds 1 zinc ion per subunit.</text>
</comment>
<reference evidence="14 15" key="1">
    <citation type="submission" date="2017-02" db="EMBL/GenBank/DDBJ databases">
        <authorList>
            <person name="Peterson S.W."/>
        </authorList>
    </citation>
    <scope>NUCLEOTIDE SEQUENCE [LARGE SCALE GENOMIC DNA]</scope>
    <source>
        <strain evidence="14 15">DSM 21749</strain>
    </source>
</reference>
<comment type="similarity">
    <text evidence="10">Belongs to the TRAFAC class YlqF/YawG GTPase family. RsgA subfamily.</text>
</comment>
<feature type="binding site" evidence="10">
    <location>
        <begin position="165"/>
        <end position="168"/>
    </location>
    <ligand>
        <name>GTP</name>
        <dbReference type="ChEBI" id="CHEBI:37565"/>
    </ligand>
</feature>
<dbReference type="Gene3D" id="3.40.50.300">
    <property type="entry name" value="P-loop containing nucleotide triphosphate hydrolases"/>
    <property type="match status" value="1"/>
</dbReference>
<keyword evidence="6 10" id="KW-0378">Hydrolase</keyword>
<dbReference type="EMBL" id="FUXP01000009">
    <property type="protein sequence ID" value="SKA15976.1"/>
    <property type="molecule type" value="Genomic_DNA"/>
</dbReference>
<evidence type="ECO:0000256" key="8">
    <source>
        <dbReference type="ARBA" id="ARBA00022884"/>
    </source>
</evidence>
<proteinExistence type="inferred from homology"/>
<evidence type="ECO:0000259" key="12">
    <source>
        <dbReference type="PROSITE" id="PS50936"/>
    </source>
</evidence>
<gene>
    <name evidence="10" type="primary">rsgA</name>
    <name evidence="14" type="ORF">SAMN02745674_02203</name>
</gene>
<dbReference type="AlphaFoldDB" id="A0A1T4RJM3"/>
<sequence>MTPDLALQAIGWLLDSDGQPAVAEWREVMAEHPEARPVRVVEQHRSGYVVADGPDNSFPVESLPEWQRAPSYKKGGTPPEQRAAVGDWVLIEDAIEKDQIVALLPRRSAIKRAAAGEHYKQQMIAANIDTVFVVCGLDADFNPRRIERYLLLIQGSGAEPVVVLTKADEATDVPGSLAALIELAAQDIPVRAVNARDPDSVAALKQWLQPGRTAVLVGSSGAGKSTLTNTLLGIERMKTNTVRESDARGRHTTTHRALIPLPTGACLIDTPGMRELKPTGEEDIAENFSDIEELADHCKFRDCKHLKEPGCAVRTAIEGGKLDPQRFANYLKLGDEVAGAADRLAHRRAENTDTKVAGKAPGKPGARAPGKGGSPVPNQRPHHGHGRD</sequence>
<feature type="binding site" evidence="10">
    <location>
        <begin position="218"/>
        <end position="226"/>
    </location>
    <ligand>
        <name>GTP</name>
        <dbReference type="ChEBI" id="CHEBI:37565"/>
    </ligand>
</feature>
<dbReference type="InterPro" id="IPR010914">
    <property type="entry name" value="RsgA_GTPase_dom"/>
</dbReference>
<organism evidence="14 15">
    <name type="scientific">Lysobacter spongiicola DSM 21749</name>
    <dbReference type="NCBI Taxonomy" id="1122188"/>
    <lineage>
        <taxon>Bacteria</taxon>
        <taxon>Pseudomonadati</taxon>
        <taxon>Pseudomonadota</taxon>
        <taxon>Gammaproteobacteria</taxon>
        <taxon>Lysobacterales</taxon>
        <taxon>Lysobacteraceae</taxon>
        <taxon>Novilysobacter</taxon>
    </lineage>
</organism>
<dbReference type="InterPro" id="IPR004881">
    <property type="entry name" value="Ribosome_biogen_GTPase_RsgA"/>
</dbReference>
<dbReference type="GO" id="GO:0003924">
    <property type="term" value="F:GTPase activity"/>
    <property type="evidence" value="ECO:0007669"/>
    <property type="project" value="UniProtKB-UniRule"/>
</dbReference>
<dbReference type="Pfam" id="PF03193">
    <property type="entry name" value="RsgA_GTPase"/>
    <property type="match status" value="1"/>
</dbReference>
<dbReference type="STRING" id="1122188.SAMN02745674_02203"/>
<dbReference type="PANTHER" id="PTHR32120">
    <property type="entry name" value="SMALL RIBOSOMAL SUBUNIT BIOGENESIS GTPASE RSGA"/>
    <property type="match status" value="1"/>
</dbReference>
<dbReference type="InterPro" id="IPR027417">
    <property type="entry name" value="P-loop_NTPase"/>
</dbReference>
<evidence type="ECO:0000256" key="1">
    <source>
        <dbReference type="ARBA" id="ARBA00022490"/>
    </source>
</evidence>
<comment type="subunit">
    <text evidence="10">Monomer. Associates with 30S ribosomal subunit, binds 16S rRNA.</text>
</comment>
<dbReference type="RefSeq" id="WP_425478054.1">
    <property type="nucleotide sequence ID" value="NZ_FUXP01000009.1"/>
</dbReference>
<feature type="binding site" evidence="10">
    <location>
        <position position="303"/>
    </location>
    <ligand>
        <name>Zn(2+)</name>
        <dbReference type="ChEBI" id="CHEBI:29105"/>
    </ligand>
</feature>
<evidence type="ECO:0000256" key="5">
    <source>
        <dbReference type="ARBA" id="ARBA00022741"/>
    </source>
</evidence>
<comment type="function">
    <text evidence="10">One of several proteins that assist in the late maturation steps of the functional core of the 30S ribosomal subunit. Helps release RbfA from mature subunits. May play a role in the assembly of ribosomal proteins into the subunit. Circularly permuted GTPase that catalyzes slow GTP hydrolysis, GTPase activity is stimulated by the 30S ribosomal subunit.</text>
</comment>
<dbReference type="Gene3D" id="1.10.40.50">
    <property type="entry name" value="Probable gtpase engc, domain 3"/>
    <property type="match status" value="1"/>
</dbReference>
<evidence type="ECO:0000256" key="2">
    <source>
        <dbReference type="ARBA" id="ARBA00022517"/>
    </source>
</evidence>
<feature type="compositionally biased region" description="Low complexity" evidence="11">
    <location>
        <begin position="355"/>
        <end position="369"/>
    </location>
</feature>
<dbReference type="CDD" id="cd01854">
    <property type="entry name" value="YjeQ_EngC"/>
    <property type="match status" value="1"/>
</dbReference>
<evidence type="ECO:0000256" key="7">
    <source>
        <dbReference type="ARBA" id="ARBA00022833"/>
    </source>
</evidence>
<keyword evidence="15" id="KW-1185">Reference proteome</keyword>
<evidence type="ECO:0000313" key="15">
    <source>
        <dbReference type="Proteomes" id="UP000190061"/>
    </source>
</evidence>
<evidence type="ECO:0000259" key="13">
    <source>
        <dbReference type="PROSITE" id="PS51721"/>
    </source>
</evidence>
<evidence type="ECO:0000256" key="9">
    <source>
        <dbReference type="ARBA" id="ARBA00023134"/>
    </source>
</evidence>
<protein>
    <recommendedName>
        <fullName evidence="10">Small ribosomal subunit biogenesis GTPase RsgA</fullName>
        <ecNumber evidence="10">3.6.1.-</ecNumber>
    </recommendedName>
</protein>
<feature type="binding site" evidence="10">
    <location>
        <position position="298"/>
    </location>
    <ligand>
        <name>Zn(2+)</name>
        <dbReference type="ChEBI" id="CHEBI:29105"/>
    </ligand>
</feature>
<dbReference type="GO" id="GO:0046872">
    <property type="term" value="F:metal ion binding"/>
    <property type="evidence" value="ECO:0007669"/>
    <property type="project" value="UniProtKB-KW"/>
</dbReference>
<feature type="domain" description="EngC GTPase" evidence="12">
    <location>
        <begin position="126"/>
        <end position="274"/>
    </location>
</feature>
<dbReference type="GO" id="GO:0042274">
    <property type="term" value="P:ribosomal small subunit biogenesis"/>
    <property type="evidence" value="ECO:0007669"/>
    <property type="project" value="UniProtKB-UniRule"/>
</dbReference>
<keyword evidence="4 10" id="KW-0699">rRNA-binding</keyword>
<evidence type="ECO:0000256" key="6">
    <source>
        <dbReference type="ARBA" id="ARBA00022801"/>
    </source>
</evidence>
<evidence type="ECO:0000256" key="4">
    <source>
        <dbReference type="ARBA" id="ARBA00022730"/>
    </source>
</evidence>
<dbReference type="SUPFAM" id="SSF52540">
    <property type="entry name" value="P-loop containing nucleoside triphosphate hydrolases"/>
    <property type="match status" value="1"/>
</dbReference>
<dbReference type="HAMAP" id="MF_01820">
    <property type="entry name" value="GTPase_RsgA"/>
    <property type="match status" value="1"/>
</dbReference>
<evidence type="ECO:0000256" key="10">
    <source>
        <dbReference type="HAMAP-Rule" id="MF_01820"/>
    </source>
</evidence>
<keyword evidence="1 10" id="KW-0963">Cytoplasm</keyword>
<keyword evidence="7 10" id="KW-0862">Zinc</keyword>
<dbReference type="GO" id="GO:0005525">
    <property type="term" value="F:GTP binding"/>
    <property type="evidence" value="ECO:0007669"/>
    <property type="project" value="UniProtKB-UniRule"/>
</dbReference>
<evidence type="ECO:0000313" key="14">
    <source>
        <dbReference type="EMBL" id="SKA15976.1"/>
    </source>
</evidence>
<dbReference type="NCBIfam" id="TIGR00157">
    <property type="entry name" value="ribosome small subunit-dependent GTPase A"/>
    <property type="match status" value="1"/>
</dbReference>
<comment type="subcellular location">
    <subcellularLocation>
        <location evidence="10">Cytoplasm</location>
    </subcellularLocation>
</comment>
<accession>A0A1T4RJM3</accession>
<evidence type="ECO:0000256" key="11">
    <source>
        <dbReference type="SAM" id="MobiDB-lite"/>
    </source>
</evidence>
<dbReference type="PROSITE" id="PS50936">
    <property type="entry name" value="ENGC_GTPASE"/>
    <property type="match status" value="1"/>
</dbReference>
<keyword evidence="3 10" id="KW-0479">Metal-binding</keyword>
<keyword evidence="8 10" id="KW-0694">RNA-binding</keyword>
<name>A0A1T4RJM3_9GAMM</name>
<dbReference type="PROSITE" id="PS51721">
    <property type="entry name" value="G_CP"/>
    <property type="match status" value="1"/>
</dbReference>
<keyword evidence="9 10" id="KW-0342">GTP-binding</keyword>
<dbReference type="GO" id="GO:0019843">
    <property type="term" value="F:rRNA binding"/>
    <property type="evidence" value="ECO:0007669"/>
    <property type="project" value="UniProtKB-KW"/>
</dbReference>
<feature type="domain" description="CP-type G" evidence="13">
    <location>
        <begin position="120"/>
        <end position="276"/>
    </location>
</feature>
<keyword evidence="5 10" id="KW-0547">Nucleotide-binding</keyword>